<dbReference type="Proteomes" id="UP000825729">
    <property type="component" value="Unassembled WGS sequence"/>
</dbReference>
<feature type="compositionally biased region" description="Basic residues" evidence="1">
    <location>
        <begin position="792"/>
        <end position="804"/>
    </location>
</feature>
<name>A0AAV7DW32_ARIFI</name>
<feature type="domain" description="CUE" evidence="2">
    <location>
        <begin position="527"/>
        <end position="570"/>
    </location>
</feature>
<sequence>MSDRSSNNKGTFKSQKRFVPKAQNPREESTSSASFTTSLRKNQAKTEAPRGDGGGSSGSERVRMAEKGKWVSRKSTGNFVKYLPQDEAVAAGLGVEDGGLDSVESQRVVDLLNRELSRLLKLNARDFWREVANDSSLHEFLDSYLQFRSRWYDFPHHGVKGTVAGVIVGEFELSRRVFMVLYRISSNKDPGAPSSESLSAKEHTALLQGKKLLDLPKMLDICAIYGHDNPELTKSLVHNSIKAQPALLENLTSVVTHFLTIVHTMDQRCSSLLETLASSGRYEDQGQNLLKGDLLEVIDFINDAIVSLDAFVDAYKPAAIYFSYPIEMSYGNEELLTALARIHDSLLPSVHQGLAHILNSTVNPTQNLSGGNHSDIALSFKLFSCRTTKFGWKLVESCYLSYDLFESIIPFVSATKMFPANVEDPSIRGDILVQTFREIIMGISSHLQNLNGRTFLQNLDKGYGLLKRVDSLRSEGWLFMDDDQFQYLSSHIAVPLSSNDTVEDPKVPVSGLTSAMDNLQMDEDSAFTESKISQIKDIFPDYGKGFLSACLDVYNQNAEEVIQRILEGTLHKDLLTLDTSMDKIPAPNSGPALSRTDKGKGALVEPTVTSSSNVNKAVESRNVGSLSSSSSPSSHGRFVRKSKNEVPDREILDQKPGKDSIKTAVLASQYEYEDEYDDSFDELGLSLVESVEEAETLGDRLESGQQSGNSSKTGKWNKKPQFFVKDGKNYSYKVSGSVAVSSVKEAAMLADMPYGLGPGGNIPLRALAMINPSNEEDDEVPEVSDTQERGKVGFRGRGRGRGRGQTKEQDQRPDNAGPEMMGNPQNVRGRGRGRGGAGNHHRKDRAMKKHFSGLTGY</sequence>
<dbReference type="GO" id="GO:0043130">
    <property type="term" value="F:ubiquitin binding"/>
    <property type="evidence" value="ECO:0007669"/>
    <property type="project" value="InterPro"/>
</dbReference>
<dbReference type="InterPro" id="IPR003892">
    <property type="entry name" value="CUE"/>
</dbReference>
<feature type="compositionally biased region" description="Basic and acidic residues" evidence="1">
    <location>
        <begin position="642"/>
        <end position="657"/>
    </location>
</feature>
<evidence type="ECO:0000256" key="1">
    <source>
        <dbReference type="SAM" id="MobiDB-lite"/>
    </source>
</evidence>
<dbReference type="AlphaFoldDB" id="A0AAV7DW32"/>
<accession>A0AAV7DW32</accession>
<dbReference type="SMART" id="SM00546">
    <property type="entry name" value="CUE"/>
    <property type="match status" value="1"/>
</dbReference>
<feature type="compositionally biased region" description="Polar residues" evidence="1">
    <location>
        <begin position="703"/>
        <end position="714"/>
    </location>
</feature>
<feature type="region of interest" description="Disordered" evidence="1">
    <location>
        <begin position="1"/>
        <end position="69"/>
    </location>
</feature>
<reference evidence="3 4" key="1">
    <citation type="submission" date="2021-07" db="EMBL/GenBank/DDBJ databases">
        <title>The Aristolochia fimbriata genome: insights into angiosperm evolution, floral development and chemical biosynthesis.</title>
        <authorList>
            <person name="Jiao Y."/>
        </authorList>
    </citation>
    <scope>NUCLEOTIDE SEQUENCE [LARGE SCALE GENOMIC DNA]</scope>
    <source>
        <strain evidence="3">IBCAS-2021</strain>
        <tissue evidence="3">Leaf</tissue>
    </source>
</reference>
<dbReference type="SUPFAM" id="SSF46934">
    <property type="entry name" value="UBA-like"/>
    <property type="match status" value="1"/>
</dbReference>
<comment type="caution">
    <text evidence="3">The sequence shown here is derived from an EMBL/GenBank/DDBJ whole genome shotgun (WGS) entry which is preliminary data.</text>
</comment>
<dbReference type="PANTHER" id="PTHR21494">
    <property type="entry name" value="ACTIVATING SIGNAL COINTEGRATOR 1 COMPLEX SUBUNIT 2 ASC-1 COMPLEX SUBUNIT P100"/>
    <property type="match status" value="1"/>
</dbReference>
<evidence type="ECO:0000313" key="3">
    <source>
        <dbReference type="EMBL" id="KAG9440451.1"/>
    </source>
</evidence>
<dbReference type="EMBL" id="JAINDJ010000008">
    <property type="protein sequence ID" value="KAG9440451.1"/>
    <property type="molecule type" value="Genomic_DNA"/>
</dbReference>
<organism evidence="3 4">
    <name type="scientific">Aristolochia fimbriata</name>
    <name type="common">White veined hardy Dutchman's pipe vine</name>
    <dbReference type="NCBI Taxonomy" id="158543"/>
    <lineage>
        <taxon>Eukaryota</taxon>
        <taxon>Viridiplantae</taxon>
        <taxon>Streptophyta</taxon>
        <taxon>Embryophyta</taxon>
        <taxon>Tracheophyta</taxon>
        <taxon>Spermatophyta</taxon>
        <taxon>Magnoliopsida</taxon>
        <taxon>Magnoliidae</taxon>
        <taxon>Piperales</taxon>
        <taxon>Aristolochiaceae</taxon>
        <taxon>Aristolochia</taxon>
    </lineage>
</organism>
<dbReference type="Pfam" id="PF02845">
    <property type="entry name" value="CUE"/>
    <property type="match status" value="1"/>
</dbReference>
<feature type="compositionally biased region" description="Basic residues" evidence="1">
    <location>
        <begin position="829"/>
        <end position="851"/>
    </location>
</feature>
<dbReference type="InterPro" id="IPR041800">
    <property type="entry name" value="ASCC2_CUE"/>
</dbReference>
<proteinExistence type="predicted"/>
<dbReference type="InterPro" id="IPR009060">
    <property type="entry name" value="UBA-like_sf"/>
</dbReference>
<feature type="region of interest" description="Disordered" evidence="1">
    <location>
        <begin position="696"/>
        <end position="716"/>
    </location>
</feature>
<evidence type="ECO:0000259" key="2">
    <source>
        <dbReference type="PROSITE" id="PS51140"/>
    </source>
</evidence>
<dbReference type="InterPro" id="IPR052586">
    <property type="entry name" value="ASCC2"/>
</dbReference>
<feature type="compositionally biased region" description="Basic and acidic residues" evidence="1">
    <location>
        <begin position="60"/>
        <end position="69"/>
    </location>
</feature>
<dbReference type="PANTHER" id="PTHR21494:SF0">
    <property type="entry name" value="ACTIVATING SIGNAL COINTEGRATOR 1 COMPLEX SUBUNIT 2"/>
    <property type="match status" value="1"/>
</dbReference>
<evidence type="ECO:0000313" key="4">
    <source>
        <dbReference type="Proteomes" id="UP000825729"/>
    </source>
</evidence>
<protein>
    <recommendedName>
        <fullName evidence="2">CUE domain-containing protein</fullName>
    </recommendedName>
</protein>
<feature type="region of interest" description="Disordered" evidence="1">
    <location>
        <begin position="581"/>
        <end position="657"/>
    </location>
</feature>
<dbReference type="CDD" id="cd14364">
    <property type="entry name" value="CUE_ASCC2"/>
    <property type="match status" value="1"/>
</dbReference>
<dbReference type="PROSITE" id="PS51140">
    <property type="entry name" value="CUE"/>
    <property type="match status" value="1"/>
</dbReference>
<gene>
    <name evidence="3" type="ORF">H6P81_020616</name>
</gene>
<feature type="compositionally biased region" description="Polar residues" evidence="1">
    <location>
        <begin position="1"/>
        <end position="13"/>
    </location>
</feature>
<dbReference type="Gene3D" id="1.10.8.10">
    <property type="entry name" value="DNA helicase RuvA subunit, C-terminal domain"/>
    <property type="match status" value="1"/>
</dbReference>
<feature type="region of interest" description="Disordered" evidence="1">
    <location>
        <begin position="774"/>
        <end position="857"/>
    </location>
</feature>
<feature type="compositionally biased region" description="Low complexity" evidence="1">
    <location>
        <begin position="625"/>
        <end position="634"/>
    </location>
</feature>
<keyword evidence="4" id="KW-1185">Reference proteome</keyword>